<organism evidence="1">
    <name type="scientific">marine sediment metagenome</name>
    <dbReference type="NCBI Taxonomy" id="412755"/>
    <lineage>
        <taxon>unclassified sequences</taxon>
        <taxon>metagenomes</taxon>
        <taxon>ecological metagenomes</taxon>
    </lineage>
</organism>
<reference evidence="1" key="1">
    <citation type="journal article" date="2014" name="Front. Microbiol.">
        <title>High frequency of phylogenetically diverse reductive dehalogenase-homologous genes in deep subseafloor sedimentary metagenomes.</title>
        <authorList>
            <person name="Kawai M."/>
            <person name="Futagami T."/>
            <person name="Toyoda A."/>
            <person name="Takaki Y."/>
            <person name="Nishi S."/>
            <person name="Hori S."/>
            <person name="Arai W."/>
            <person name="Tsubouchi T."/>
            <person name="Morono Y."/>
            <person name="Uchiyama I."/>
            <person name="Ito T."/>
            <person name="Fujiyama A."/>
            <person name="Inagaki F."/>
            <person name="Takami H."/>
        </authorList>
    </citation>
    <scope>NUCLEOTIDE SEQUENCE</scope>
    <source>
        <strain evidence="1">Expedition CK06-06</strain>
    </source>
</reference>
<sequence length="33" mass="3668">LFLMMSELLTWVPNQGLTAGINETCFQLSPISI</sequence>
<gene>
    <name evidence="1" type="ORF">S06H3_62819</name>
</gene>
<proteinExistence type="predicted"/>
<comment type="caution">
    <text evidence="1">The sequence shown here is derived from an EMBL/GenBank/DDBJ whole genome shotgun (WGS) entry which is preliminary data.</text>
</comment>
<protein>
    <submittedName>
        <fullName evidence="1">Uncharacterized protein</fullName>
    </submittedName>
</protein>
<accession>X1QKK0</accession>
<name>X1QKK0_9ZZZZ</name>
<dbReference type="AlphaFoldDB" id="X1QKK0"/>
<evidence type="ECO:0000313" key="1">
    <source>
        <dbReference type="EMBL" id="GAI51525.1"/>
    </source>
</evidence>
<feature type="non-terminal residue" evidence="1">
    <location>
        <position position="1"/>
    </location>
</feature>
<dbReference type="EMBL" id="BARV01041521">
    <property type="protein sequence ID" value="GAI51525.1"/>
    <property type="molecule type" value="Genomic_DNA"/>
</dbReference>